<feature type="transmembrane region" description="Helical" evidence="1">
    <location>
        <begin position="64"/>
        <end position="83"/>
    </location>
</feature>
<keyword evidence="1" id="KW-0812">Transmembrane</keyword>
<dbReference type="Gene3D" id="1.20.1250.20">
    <property type="entry name" value="MFS general substrate transporter like domains"/>
    <property type="match status" value="1"/>
</dbReference>
<keyword evidence="1" id="KW-0472">Membrane</keyword>
<keyword evidence="1" id="KW-1133">Transmembrane helix</keyword>
<dbReference type="InterPro" id="IPR036259">
    <property type="entry name" value="MFS_trans_sf"/>
</dbReference>
<feature type="transmembrane region" description="Helical" evidence="1">
    <location>
        <begin position="288"/>
        <end position="308"/>
    </location>
</feature>
<feature type="transmembrane region" description="Helical" evidence="1">
    <location>
        <begin position="320"/>
        <end position="341"/>
    </location>
</feature>
<feature type="transmembrane region" description="Helical" evidence="1">
    <location>
        <begin position="5"/>
        <end position="26"/>
    </location>
</feature>
<feature type="transmembrane region" description="Helical" evidence="1">
    <location>
        <begin position="89"/>
        <end position="112"/>
    </location>
</feature>
<reference evidence="2 3" key="1">
    <citation type="submission" date="2020-04" db="EMBL/GenBank/DDBJ databases">
        <title>Thermobifida alba genome sequencing and assembly.</title>
        <authorList>
            <person name="Luzics S."/>
            <person name="Horvath B."/>
            <person name="Nagy I."/>
            <person name="Toth A."/>
            <person name="Nagy I."/>
            <person name="Kukolya J."/>
        </authorList>
    </citation>
    <scope>NUCLEOTIDE SEQUENCE [LARGE SCALE GENOMIC DNA]</scope>
    <source>
        <strain evidence="2 3">DSM 43795</strain>
    </source>
</reference>
<evidence type="ECO:0000256" key="1">
    <source>
        <dbReference type="SAM" id="Phobius"/>
    </source>
</evidence>
<feature type="transmembrane region" description="Helical" evidence="1">
    <location>
        <begin position="38"/>
        <end position="57"/>
    </location>
</feature>
<dbReference type="PANTHER" id="PTHR23530">
    <property type="entry name" value="TRANSPORT PROTEIN-RELATED"/>
    <property type="match status" value="1"/>
</dbReference>
<dbReference type="InterPro" id="IPR053160">
    <property type="entry name" value="MFS_DHA3_Transporter"/>
</dbReference>
<dbReference type="EMBL" id="CP051627">
    <property type="protein sequence ID" value="UPT23313.1"/>
    <property type="molecule type" value="Genomic_DNA"/>
</dbReference>
<protein>
    <submittedName>
        <fullName evidence="2">MFS transporter</fullName>
    </submittedName>
</protein>
<organism evidence="2 3">
    <name type="scientific">Thermobifida alba</name>
    <name type="common">Thermomonospora alba</name>
    <dbReference type="NCBI Taxonomy" id="53522"/>
    <lineage>
        <taxon>Bacteria</taxon>
        <taxon>Bacillati</taxon>
        <taxon>Actinomycetota</taxon>
        <taxon>Actinomycetes</taxon>
        <taxon>Streptosporangiales</taxon>
        <taxon>Nocardiopsidaceae</taxon>
        <taxon>Thermobifida</taxon>
    </lineage>
</organism>
<feature type="transmembrane region" description="Helical" evidence="1">
    <location>
        <begin position="204"/>
        <end position="220"/>
    </location>
</feature>
<keyword evidence="3" id="KW-1185">Reference proteome</keyword>
<dbReference type="InterPro" id="IPR011701">
    <property type="entry name" value="MFS"/>
</dbReference>
<evidence type="ECO:0000313" key="3">
    <source>
        <dbReference type="Proteomes" id="UP000832041"/>
    </source>
</evidence>
<dbReference type="SUPFAM" id="SSF103473">
    <property type="entry name" value="MFS general substrate transporter"/>
    <property type="match status" value="1"/>
</dbReference>
<feature type="transmembrane region" description="Helical" evidence="1">
    <location>
        <begin position="240"/>
        <end position="258"/>
    </location>
</feature>
<feature type="transmembrane region" description="Helical" evidence="1">
    <location>
        <begin position="265"/>
        <end position="282"/>
    </location>
</feature>
<sequence>MARGLYAYAFLQDLVLLYPVYALLFADTGLTGAQLSSLFALWSLTAFALEVPSGLLADRFSRRLLVAAAPLCAGAAFALWTFLPAYPAFAVGFVLWGAGGALASGALEALVYEGLAAAGAAHRYPRLIGRSRALGTVAVLAAGVLAGPVLAVGGYPAVGWASVAVSLLAAAAGWTLPEAPRGRAAGQGPRPGVLRGALAEVRRSPALLGVLALLSALTVVDALEEYLPLLARATGVSDTTVPLLVVLVTAGTAAGQWCAGRGMRWAGPVLGAGVVLLAFGALSGHPAGLLGVAAGFGVFAWAGVAVEARLQERVGDRARATVTSLAGVGEEVVALLVYAAYGAGAAWAGPGPLFAVLALPGLVVGVLLWRAR</sequence>
<dbReference type="PANTHER" id="PTHR23530:SF1">
    <property type="entry name" value="PERMEASE, MAJOR FACILITATOR SUPERFAMILY-RELATED"/>
    <property type="match status" value="1"/>
</dbReference>
<proteinExistence type="predicted"/>
<evidence type="ECO:0000313" key="2">
    <source>
        <dbReference type="EMBL" id="UPT23313.1"/>
    </source>
</evidence>
<dbReference type="Pfam" id="PF07690">
    <property type="entry name" value="MFS_1"/>
    <property type="match status" value="1"/>
</dbReference>
<dbReference type="Proteomes" id="UP000832041">
    <property type="component" value="Chromosome"/>
</dbReference>
<feature type="transmembrane region" description="Helical" evidence="1">
    <location>
        <begin position="133"/>
        <end position="151"/>
    </location>
</feature>
<feature type="transmembrane region" description="Helical" evidence="1">
    <location>
        <begin position="157"/>
        <end position="176"/>
    </location>
</feature>
<gene>
    <name evidence="2" type="ORF">FOF52_03740</name>
</gene>
<feature type="transmembrane region" description="Helical" evidence="1">
    <location>
        <begin position="347"/>
        <end position="369"/>
    </location>
</feature>
<accession>A0ABY4LAR5</accession>
<name>A0ABY4LAR5_THEAE</name>